<evidence type="ECO:0000313" key="9">
    <source>
        <dbReference type="Proteomes" id="UP000561369"/>
    </source>
</evidence>
<evidence type="ECO:0000256" key="7">
    <source>
        <dbReference type="SAM" id="MobiDB-lite"/>
    </source>
</evidence>
<evidence type="ECO:0000256" key="5">
    <source>
        <dbReference type="ARBA" id="ARBA00023204"/>
    </source>
</evidence>
<dbReference type="SUPFAM" id="SSF52980">
    <property type="entry name" value="Restriction endonuclease-like"/>
    <property type="match status" value="1"/>
</dbReference>
<dbReference type="EC" id="3.1.-.-" evidence="6"/>
<feature type="region of interest" description="Disordered" evidence="7">
    <location>
        <begin position="1"/>
        <end position="24"/>
    </location>
</feature>
<evidence type="ECO:0000256" key="3">
    <source>
        <dbReference type="ARBA" id="ARBA00022763"/>
    </source>
</evidence>
<dbReference type="Proteomes" id="UP000561369">
    <property type="component" value="Unassembled WGS sequence"/>
</dbReference>
<proteinExistence type="inferred from homology"/>
<dbReference type="CDD" id="cd00221">
    <property type="entry name" value="Vsr"/>
    <property type="match status" value="1"/>
</dbReference>
<keyword evidence="5 6" id="KW-0234">DNA repair</keyword>
<comment type="similarity">
    <text evidence="6">Belongs to the vsr family.</text>
</comment>
<comment type="function">
    <text evidence="6">May nick specific sequences that contain T:G mispairs resulting from m5C-deamination.</text>
</comment>
<gene>
    <name evidence="8" type="primary">vsr</name>
    <name evidence="8" type="ORF">HX810_14445</name>
</gene>
<keyword evidence="2 6" id="KW-0255">Endonuclease</keyword>
<dbReference type="GO" id="GO:0016787">
    <property type="term" value="F:hydrolase activity"/>
    <property type="evidence" value="ECO:0007669"/>
    <property type="project" value="UniProtKB-KW"/>
</dbReference>
<keyword evidence="4 6" id="KW-0378">Hydrolase</keyword>
<dbReference type="InterPro" id="IPR011335">
    <property type="entry name" value="Restrct_endonuc-II-like"/>
</dbReference>
<dbReference type="GO" id="GO:0004519">
    <property type="term" value="F:endonuclease activity"/>
    <property type="evidence" value="ECO:0007669"/>
    <property type="project" value="UniProtKB-KW"/>
</dbReference>
<dbReference type="Pfam" id="PF03852">
    <property type="entry name" value="Vsr"/>
    <property type="match status" value="1"/>
</dbReference>
<evidence type="ECO:0000313" key="8">
    <source>
        <dbReference type="EMBL" id="NWF08860.1"/>
    </source>
</evidence>
<organism evidence="8 9">
    <name type="scientific">Pseudomonas salomonii</name>
    <dbReference type="NCBI Taxonomy" id="191391"/>
    <lineage>
        <taxon>Bacteria</taxon>
        <taxon>Pseudomonadati</taxon>
        <taxon>Pseudomonadota</taxon>
        <taxon>Gammaproteobacteria</taxon>
        <taxon>Pseudomonadales</taxon>
        <taxon>Pseudomonadaceae</taxon>
        <taxon>Pseudomonas</taxon>
    </lineage>
</organism>
<protein>
    <recommendedName>
        <fullName evidence="6">Very short patch repair endonuclease</fullName>
        <ecNumber evidence="6">3.1.-.-</ecNumber>
    </recommendedName>
</protein>
<dbReference type="NCBIfam" id="TIGR00632">
    <property type="entry name" value="vsr"/>
    <property type="match status" value="1"/>
</dbReference>
<dbReference type="GO" id="GO:0006298">
    <property type="term" value="P:mismatch repair"/>
    <property type="evidence" value="ECO:0007669"/>
    <property type="project" value="UniProtKB-UniRule"/>
</dbReference>
<keyword evidence="1 6" id="KW-0540">Nuclease</keyword>
<reference evidence="8 9" key="1">
    <citation type="submission" date="2020-04" db="EMBL/GenBank/DDBJ databases">
        <title>Molecular characterization of pseudomonads from Agaricus bisporus reveal novel blotch 2 pathogens in Western Europe.</title>
        <authorList>
            <person name="Taparia T."/>
            <person name="Krijger M."/>
            <person name="Haynes E."/>
            <person name="Elpinstone J.G."/>
            <person name="Noble R."/>
            <person name="Van Der Wolf J."/>
        </authorList>
    </citation>
    <scope>NUCLEOTIDE SEQUENCE [LARGE SCALE GENOMIC DNA]</scope>
    <source>
        <strain evidence="8 9">IPO3765</strain>
    </source>
</reference>
<dbReference type="RefSeq" id="WP_177024272.1">
    <property type="nucleotide sequence ID" value="NZ_JACAQV010000012.1"/>
</dbReference>
<keyword evidence="3 6" id="KW-0227">DNA damage</keyword>
<accession>A0A7Y8KP22</accession>
<evidence type="ECO:0000256" key="4">
    <source>
        <dbReference type="ARBA" id="ARBA00022801"/>
    </source>
</evidence>
<dbReference type="InterPro" id="IPR004603">
    <property type="entry name" value="DNA_mismatch_endonuc_vsr"/>
</dbReference>
<dbReference type="Gene3D" id="3.40.960.10">
    <property type="entry name" value="VSR Endonuclease"/>
    <property type="match status" value="1"/>
</dbReference>
<sequence length="149" mass="17464">MSTDIVTPKQRSKNMSKIKGKNTKPEMTVRSLCHELGLRYRLHRENLPGTPDLVFPKHRLCLFVHGCFWHRHPGCKYAYTPKSRLDFWLPKLAKNVERDAKAQQELEAAGWRVSIIWECHTKNKDALRTEIQKMIDLKLDSQHVTTETE</sequence>
<comment type="caution">
    <text evidence="8">The sequence shown here is derived from an EMBL/GenBank/DDBJ whole genome shotgun (WGS) entry which is preliminary data.</text>
</comment>
<evidence type="ECO:0000256" key="6">
    <source>
        <dbReference type="PIRNR" id="PIRNR018267"/>
    </source>
</evidence>
<dbReference type="EMBL" id="JACAQV010000012">
    <property type="protein sequence ID" value="NWF08860.1"/>
    <property type="molecule type" value="Genomic_DNA"/>
</dbReference>
<dbReference type="AlphaFoldDB" id="A0A7Y8KP22"/>
<feature type="compositionally biased region" description="Basic residues" evidence="7">
    <location>
        <begin position="10"/>
        <end position="22"/>
    </location>
</feature>
<evidence type="ECO:0000256" key="1">
    <source>
        <dbReference type="ARBA" id="ARBA00022722"/>
    </source>
</evidence>
<dbReference type="PIRSF" id="PIRSF018267">
    <property type="entry name" value="VSR_endonuc"/>
    <property type="match status" value="1"/>
</dbReference>
<evidence type="ECO:0000256" key="2">
    <source>
        <dbReference type="ARBA" id="ARBA00022759"/>
    </source>
</evidence>
<name>A0A7Y8KP22_9PSED</name>